<accession>A0A285EBC0</accession>
<sequence length="66" mass="7113">MPPIPRSFSAEATAHAARGARLDLAADRYEEVGAVLGEMYALIDRLDDVPLGETPPATAFDARWEA</sequence>
<evidence type="ECO:0000313" key="2">
    <source>
        <dbReference type="Proteomes" id="UP000219514"/>
    </source>
</evidence>
<reference evidence="1 2" key="1">
    <citation type="submission" date="2017-09" db="EMBL/GenBank/DDBJ databases">
        <authorList>
            <person name="Ehlers B."/>
            <person name="Leendertz F.H."/>
        </authorList>
    </citation>
    <scope>NUCLEOTIDE SEQUENCE [LARGE SCALE GENOMIC DNA]</scope>
    <source>
        <strain evidence="1 2">DSM 46844</strain>
    </source>
</reference>
<dbReference type="OrthoDB" id="9787486at2"/>
<name>A0A285EBC0_9ACTN</name>
<keyword evidence="2" id="KW-1185">Reference proteome</keyword>
<gene>
    <name evidence="1" type="ORF">SAMN06893097_10291</name>
</gene>
<dbReference type="EMBL" id="OBDO01000002">
    <property type="protein sequence ID" value="SNX95396.1"/>
    <property type="molecule type" value="Genomic_DNA"/>
</dbReference>
<evidence type="ECO:0000313" key="1">
    <source>
        <dbReference type="EMBL" id="SNX95396.1"/>
    </source>
</evidence>
<dbReference type="AlphaFoldDB" id="A0A285EBC0"/>
<dbReference type="RefSeq" id="WP_097205332.1">
    <property type="nucleotide sequence ID" value="NZ_JACHXB010000003.1"/>
</dbReference>
<organism evidence="1 2">
    <name type="scientific">Geodermatophilus sabuli</name>
    <dbReference type="NCBI Taxonomy" id="1564158"/>
    <lineage>
        <taxon>Bacteria</taxon>
        <taxon>Bacillati</taxon>
        <taxon>Actinomycetota</taxon>
        <taxon>Actinomycetes</taxon>
        <taxon>Geodermatophilales</taxon>
        <taxon>Geodermatophilaceae</taxon>
        <taxon>Geodermatophilus</taxon>
    </lineage>
</organism>
<proteinExistence type="predicted"/>
<dbReference type="Proteomes" id="UP000219514">
    <property type="component" value="Unassembled WGS sequence"/>
</dbReference>
<protein>
    <submittedName>
        <fullName evidence="1">Uncharacterized protein</fullName>
    </submittedName>
</protein>